<accession>A0A7I4YRD5</accession>
<evidence type="ECO:0000313" key="1">
    <source>
        <dbReference type="Proteomes" id="UP000025227"/>
    </source>
</evidence>
<proteinExistence type="predicted"/>
<sequence>QCQEPSQHYKWLEKLIIISDSSTRKPTCPNGF</sequence>
<dbReference type="WBParaSite" id="HCON_00133250-00001">
    <property type="protein sequence ID" value="HCON_00133250-00001"/>
    <property type="gene ID" value="HCON_00133250"/>
</dbReference>
<dbReference type="AlphaFoldDB" id="A0A7I4YRD5"/>
<reference evidence="2" key="1">
    <citation type="submission" date="2020-12" db="UniProtKB">
        <authorList>
            <consortium name="WormBaseParasite"/>
        </authorList>
    </citation>
    <scope>IDENTIFICATION</scope>
    <source>
        <strain evidence="2">MHco3</strain>
    </source>
</reference>
<name>A0A7I4YRD5_HAECO</name>
<keyword evidence="1" id="KW-1185">Reference proteome</keyword>
<protein>
    <submittedName>
        <fullName evidence="2">Alpha-carbonic anhydrase domain-containing protein</fullName>
    </submittedName>
</protein>
<evidence type="ECO:0000313" key="2">
    <source>
        <dbReference type="WBParaSite" id="HCON_00133250-00001"/>
    </source>
</evidence>
<dbReference type="Proteomes" id="UP000025227">
    <property type="component" value="Unplaced"/>
</dbReference>
<organism evidence="1 2">
    <name type="scientific">Haemonchus contortus</name>
    <name type="common">Barber pole worm</name>
    <dbReference type="NCBI Taxonomy" id="6289"/>
    <lineage>
        <taxon>Eukaryota</taxon>
        <taxon>Metazoa</taxon>
        <taxon>Ecdysozoa</taxon>
        <taxon>Nematoda</taxon>
        <taxon>Chromadorea</taxon>
        <taxon>Rhabditida</taxon>
        <taxon>Rhabditina</taxon>
        <taxon>Rhabditomorpha</taxon>
        <taxon>Strongyloidea</taxon>
        <taxon>Trichostrongylidae</taxon>
        <taxon>Haemonchus</taxon>
    </lineage>
</organism>